<reference evidence="1 2" key="1">
    <citation type="journal article" date="2016" name="Nat. Commun.">
        <title>Thousands of microbial genomes shed light on interconnected biogeochemical processes in an aquifer system.</title>
        <authorList>
            <person name="Anantharaman K."/>
            <person name="Brown C.T."/>
            <person name="Hug L.A."/>
            <person name="Sharon I."/>
            <person name="Castelle C.J."/>
            <person name="Probst A.J."/>
            <person name="Thomas B.C."/>
            <person name="Singh A."/>
            <person name="Wilkins M.J."/>
            <person name="Karaoz U."/>
            <person name="Brodie E.L."/>
            <person name="Williams K.H."/>
            <person name="Hubbard S.S."/>
            <person name="Banfield J.F."/>
        </authorList>
    </citation>
    <scope>NUCLEOTIDE SEQUENCE [LARGE SCALE GENOMIC DNA]</scope>
</reference>
<evidence type="ECO:0000313" key="1">
    <source>
        <dbReference type="EMBL" id="OGI61271.1"/>
    </source>
</evidence>
<proteinExistence type="predicted"/>
<dbReference type="EMBL" id="MFTL01000025">
    <property type="protein sequence ID" value="OGI61271.1"/>
    <property type="molecule type" value="Genomic_DNA"/>
</dbReference>
<organism evidence="1 2">
    <name type="scientific">Candidatus Nomurabacteria bacterium RIFCSPHIGHO2_01_FULL_39_9</name>
    <dbReference type="NCBI Taxonomy" id="1801735"/>
    <lineage>
        <taxon>Bacteria</taxon>
        <taxon>Candidatus Nomuraibacteriota</taxon>
    </lineage>
</organism>
<comment type="caution">
    <text evidence="1">The sequence shown here is derived from an EMBL/GenBank/DDBJ whole genome shotgun (WGS) entry which is preliminary data.</text>
</comment>
<name>A0A1F6UV79_9BACT</name>
<gene>
    <name evidence="1" type="ORF">A2645_02055</name>
</gene>
<dbReference type="AlphaFoldDB" id="A0A1F6UV79"/>
<protein>
    <submittedName>
        <fullName evidence="1">Uncharacterized protein</fullName>
    </submittedName>
</protein>
<sequence>MEETTEIQKSINGYGVVETFSDSDLIKSLGETYVISHMRSEWSNFVYRNYRTNPVLVCKCFNILKVLSKKRSINAAIEEACSANCVVTVGEIGEVVLVVKKFHERGEHFQKRWT</sequence>
<dbReference type="Proteomes" id="UP000182253">
    <property type="component" value="Unassembled WGS sequence"/>
</dbReference>
<evidence type="ECO:0000313" key="2">
    <source>
        <dbReference type="Proteomes" id="UP000182253"/>
    </source>
</evidence>
<accession>A0A1F6UV79</accession>